<dbReference type="Pfam" id="PF07927">
    <property type="entry name" value="HicA_toxin"/>
    <property type="match status" value="1"/>
</dbReference>
<keyword evidence="7" id="KW-0346">Stress response</keyword>
<dbReference type="InterPro" id="IPR038570">
    <property type="entry name" value="HicA_sf"/>
</dbReference>
<evidence type="ECO:0000256" key="1">
    <source>
        <dbReference type="ARBA" id="ARBA00006620"/>
    </source>
</evidence>
<comment type="similarity">
    <text evidence="1">Belongs to the HicA mRNA interferase family.</text>
</comment>
<dbReference type="STRING" id="671072.PL9214640273"/>
<dbReference type="PANTHER" id="PTHR34873">
    <property type="entry name" value="SSR1766 PROTEIN"/>
    <property type="match status" value="1"/>
</dbReference>
<dbReference type="OrthoDB" id="121656at2"/>
<dbReference type="PANTHER" id="PTHR34873:SF3">
    <property type="entry name" value="ADDICTION MODULE TOXIN, HICA FAMILY"/>
    <property type="match status" value="1"/>
</dbReference>
<gene>
    <name evidence="8" type="ORF">PL9214640273</name>
</gene>
<dbReference type="Proteomes" id="UP000184315">
    <property type="component" value="Unassembled WGS sequence"/>
</dbReference>
<evidence type="ECO:0000256" key="3">
    <source>
        <dbReference type="ARBA" id="ARBA00022722"/>
    </source>
</evidence>
<evidence type="ECO:0000256" key="4">
    <source>
        <dbReference type="ARBA" id="ARBA00022759"/>
    </source>
</evidence>
<sequence>MPAKVKELEKVARILGFEKVRQKGSHARWQHPDGRATTIPIHGNAEIGGWLLSQILKQMGITETEFNQFRK</sequence>
<keyword evidence="2" id="KW-1277">Toxin-antitoxin system</keyword>
<dbReference type="GO" id="GO:0003729">
    <property type="term" value="F:mRNA binding"/>
    <property type="evidence" value="ECO:0007669"/>
    <property type="project" value="InterPro"/>
</dbReference>
<name>A0A1J1LQI2_9CYAN</name>
<evidence type="ECO:0000313" key="8">
    <source>
        <dbReference type="EMBL" id="CUR34266.1"/>
    </source>
</evidence>
<dbReference type="Gene3D" id="3.30.920.30">
    <property type="entry name" value="Hypothetical protein"/>
    <property type="match status" value="1"/>
</dbReference>
<keyword evidence="6" id="KW-0694">RNA-binding</keyword>
<keyword evidence="4" id="KW-0255">Endonuclease</keyword>
<dbReference type="GO" id="GO:0004519">
    <property type="term" value="F:endonuclease activity"/>
    <property type="evidence" value="ECO:0007669"/>
    <property type="project" value="UniProtKB-KW"/>
</dbReference>
<evidence type="ECO:0000313" key="9">
    <source>
        <dbReference type="Proteomes" id="UP000184315"/>
    </source>
</evidence>
<evidence type="ECO:0000256" key="5">
    <source>
        <dbReference type="ARBA" id="ARBA00022801"/>
    </source>
</evidence>
<dbReference type="RefSeq" id="WP_072720729.1">
    <property type="nucleotide sequence ID" value="NZ_LN889812.1"/>
</dbReference>
<dbReference type="InterPro" id="IPR012933">
    <property type="entry name" value="HicA_mRNA_interferase"/>
</dbReference>
<keyword evidence="3" id="KW-0540">Nuclease</keyword>
<keyword evidence="5" id="KW-0378">Hydrolase</keyword>
<evidence type="ECO:0000256" key="6">
    <source>
        <dbReference type="ARBA" id="ARBA00022884"/>
    </source>
</evidence>
<organism evidence="8 9">
    <name type="scientific">Planktothrix tepida PCC 9214</name>
    <dbReference type="NCBI Taxonomy" id="671072"/>
    <lineage>
        <taxon>Bacteria</taxon>
        <taxon>Bacillati</taxon>
        <taxon>Cyanobacteriota</taxon>
        <taxon>Cyanophyceae</taxon>
        <taxon>Oscillatoriophycideae</taxon>
        <taxon>Oscillatoriales</taxon>
        <taxon>Microcoleaceae</taxon>
        <taxon>Planktothrix</taxon>
    </lineage>
</organism>
<dbReference type="AlphaFoldDB" id="A0A1J1LQI2"/>
<evidence type="ECO:0000256" key="7">
    <source>
        <dbReference type="ARBA" id="ARBA00023016"/>
    </source>
</evidence>
<dbReference type="GO" id="GO:0016787">
    <property type="term" value="F:hydrolase activity"/>
    <property type="evidence" value="ECO:0007669"/>
    <property type="project" value="UniProtKB-KW"/>
</dbReference>
<reference evidence="9" key="1">
    <citation type="submission" date="2015-10" db="EMBL/GenBank/DDBJ databases">
        <authorList>
            <person name="Regsiter A."/>
            <person name="william w."/>
        </authorList>
    </citation>
    <scope>NUCLEOTIDE SEQUENCE [LARGE SCALE GENOMIC DNA]</scope>
</reference>
<keyword evidence="9" id="KW-1185">Reference proteome</keyword>
<proteinExistence type="inferred from homology"/>
<dbReference type="EMBL" id="CZDF01000171">
    <property type="protein sequence ID" value="CUR34266.1"/>
    <property type="molecule type" value="Genomic_DNA"/>
</dbReference>
<protein>
    <submittedName>
        <fullName evidence="8">YcfA family protein</fullName>
    </submittedName>
</protein>
<dbReference type="SUPFAM" id="SSF54786">
    <property type="entry name" value="YcfA/nrd intein domain"/>
    <property type="match status" value="1"/>
</dbReference>
<evidence type="ECO:0000256" key="2">
    <source>
        <dbReference type="ARBA" id="ARBA00022649"/>
    </source>
</evidence>
<accession>A0A1J1LQI2</accession>